<dbReference type="EMBL" id="HBUF01563910">
    <property type="protein sequence ID" value="CAG6763640.1"/>
    <property type="molecule type" value="Transcribed_RNA"/>
</dbReference>
<reference evidence="1" key="1">
    <citation type="submission" date="2021-05" db="EMBL/GenBank/DDBJ databases">
        <authorList>
            <person name="Alioto T."/>
            <person name="Alioto T."/>
            <person name="Gomez Garrido J."/>
        </authorList>
    </citation>
    <scope>NUCLEOTIDE SEQUENCE</scope>
</reference>
<protein>
    <submittedName>
        <fullName evidence="1">Uncharacterized protein</fullName>
    </submittedName>
</protein>
<accession>A0A8D9AC46</accession>
<name>A0A8D9AC46_9HEMI</name>
<dbReference type="AlphaFoldDB" id="A0A8D9AC46"/>
<organism evidence="1">
    <name type="scientific">Cacopsylla melanoneura</name>
    <dbReference type="NCBI Taxonomy" id="428564"/>
    <lineage>
        <taxon>Eukaryota</taxon>
        <taxon>Metazoa</taxon>
        <taxon>Ecdysozoa</taxon>
        <taxon>Arthropoda</taxon>
        <taxon>Hexapoda</taxon>
        <taxon>Insecta</taxon>
        <taxon>Pterygota</taxon>
        <taxon>Neoptera</taxon>
        <taxon>Paraneoptera</taxon>
        <taxon>Hemiptera</taxon>
        <taxon>Sternorrhyncha</taxon>
        <taxon>Psylloidea</taxon>
        <taxon>Psyllidae</taxon>
        <taxon>Psyllinae</taxon>
        <taxon>Cacopsylla</taxon>
    </lineage>
</organism>
<proteinExistence type="predicted"/>
<dbReference type="EMBL" id="HBUF01563913">
    <property type="protein sequence ID" value="CAG6763643.1"/>
    <property type="molecule type" value="Transcribed_RNA"/>
</dbReference>
<sequence length="100" mass="11465">MGCVFAHVINPIIILNGSVGIGLHKLCLTQLGKLLGLNVSYPLKRVDVLTKEIVFSHLRPQYHPHRCLSFHHPKSQSVFSQSSSRWFSFESWTPRRHLSF</sequence>
<evidence type="ECO:0000313" key="1">
    <source>
        <dbReference type="EMBL" id="CAG6763643.1"/>
    </source>
</evidence>